<reference evidence="11" key="1">
    <citation type="submission" date="2018-11" db="EMBL/GenBank/DDBJ databases">
        <authorList>
            <consortium name="Pathogen Informatics"/>
        </authorList>
    </citation>
    <scope>NUCLEOTIDE SEQUENCE</scope>
</reference>
<comment type="similarity">
    <text evidence="3 10">Belongs to the TRM44 family.</text>
</comment>
<dbReference type="GO" id="GO:0030488">
    <property type="term" value="P:tRNA methylation"/>
    <property type="evidence" value="ECO:0007669"/>
    <property type="project" value="UniProtKB-UniRule"/>
</dbReference>
<keyword evidence="6 10" id="KW-0808">Transferase</keyword>
<dbReference type="PANTHER" id="PTHR21210">
    <property type="entry name" value="TRNA (URACIL-O(2)-)-METHYLTRANSFERASE-RELATED"/>
    <property type="match status" value="1"/>
</dbReference>
<keyword evidence="8 10" id="KW-0819">tRNA processing</keyword>
<keyword evidence="12" id="KW-1185">Reference proteome</keyword>
<evidence type="ECO:0000256" key="4">
    <source>
        <dbReference type="ARBA" id="ARBA00022490"/>
    </source>
</evidence>
<evidence type="ECO:0000256" key="3">
    <source>
        <dbReference type="ARBA" id="ARBA00009056"/>
    </source>
</evidence>
<dbReference type="Proteomes" id="UP000784294">
    <property type="component" value="Unassembled WGS sequence"/>
</dbReference>
<accession>A0A448X3I6</accession>
<dbReference type="EC" id="2.1.1.211" evidence="10"/>
<comment type="subcellular location">
    <subcellularLocation>
        <location evidence="2 10">Cytoplasm</location>
    </subcellularLocation>
</comment>
<dbReference type="GO" id="GO:0005737">
    <property type="term" value="C:cytoplasm"/>
    <property type="evidence" value="ECO:0007669"/>
    <property type="project" value="UniProtKB-SubCell"/>
</dbReference>
<gene>
    <name evidence="11" type="ORF">PXEA_LOCUS20332</name>
</gene>
<evidence type="ECO:0000256" key="2">
    <source>
        <dbReference type="ARBA" id="ARBA00004496"/>
    </source>
</evidence>
<dbReference type="OrthoDB" id="10047021at2759"/>
<dbReference type="PANTHER" id="PTHR21210:SF0">
    <property type="entry name" value="TRNA (URACIL-O(2)-)-METHYLTRANSFERASE-RELATED"/>
    <property type="match status" value="1"/>
</dbReference>
<keyword evidence="4 10" id="KW-0963">Cytoplasm</keyword>
<comment type="function">
    <text evidence="10">Adenosyl-L-methionine (AdoMet)-dependent tRNA (uracil-O(2)-)-methyltransferase.</text>
</comment>
<evidence type="ECO:0000256" key="5">
    <source>
        <dbReference type="ARBA" id="ARBA00022603"/>
    </source>
</evidence>
<comment type="caution">
    <text evidence="11">The sequence shown here is derived from an EMBL/GenBank/DDBJ whole genome shotgun (WGS) entry which is preliminary data.</text>
</comment>
<name>A0A448X3I6_9PLAT</name>
<dbReference type="GO" id="GO:0141101">
    <property type="term" value="F:tRNA(Ser) (uridine(44)-2'-O-)-methyltransferase activity"/>
    <property type="evidence" value="ECO:0007669"/>
    <property type="project" value="UniProtKB-EC"/>
</dbReference>
<dbReference type="InterPro" id="IPR029063">
    <property type="entry name" value="SAM-dependent_MTases_sf"/>
</dbReference>
<evidence type="ECO:0000313" key="12">
    <source>
        <dbReference type="Proteomes" id="UP000784294"/>
    </source>
</evidence>
<dbReference type="SUPFAM" id="SSF53335">
    <property type="entry name" value="S-adenosyl-L-methionine-dependent methyltransferases"/>
    <property type="match status" value="1"/>
</dbReference>
<keyword evidence="7 10" id="KW-0949">S-adenosyl-L-methionine</keyword>
<evidence type="ECO:0000256" key="7">
    <source>
        <dbReference type="ARBA" id="ARBA00022691"/>
    </source>
</evidence>
<organism evidence="11 12">
    <name type="scientific">Protopolystoma xenopodis</name>
    <dbReference type="NCBI Taxonomy" id="117903"/>
    <lineage>
        <taxon>Eukaryota</taxon>
        <taxon>Metazoa</taxon>
        <taxon>Spiralia</taxon>
        <taxon>Lophotrochozoa</taxon>
        <taxon>Platyhelminthes</taxon>
        <taxon>Monogenea</taxon>
        <taxon>Polyopisthocotylea</taxon>
        <taxon>Polystomatidea</taxon>
        <taxon>Polystomatidae</taxon>
        <taxon>Protopolystoma</taxon>
    </lineage>
</organism>
<keyword evidence="5 10" id="KW-0489">Methyltransferase</keyword>
<protein>
    <recommendedName>
        <fullName evidence="10">tRNA (uracil-O(2)-)-methyltransferase</fullName>
        <ecNumber evidence="10">2.1.1.211</ecNumber>
    </recommendedName>
</protein>
<proteinExistence type="inferred from homology"/>
<comment type="catalytic activity">
    <reaction evidence="9 10">
        <text>uridine(44) in tRNA(Ser) + S-adenosyl-L-methionine = 2'-O-methyluridine(44) in tRNA(Ser) + S-adenosyl-L-homocysteine + H(+)</text>
        <dbReference type="Rhea" id="RHEA:43100"/>
        <dbReference type="Rhea" id="RHEA-COMP:10339"/>
        <dbReference type="Rhea" id="RHEA-COMP:10340"/>
        <dbReference type="ChEBI" id="CHEBI:15378"/>
        <dbReference type="ChEBI" id="CHEBI:57856"/>
        <dbReference type="ChEBI" id="CHEBI:59789"/>
        <dbReference type="ChEBI" id="CHEBI:65315"/>
        <dbReference type="ChEBI" id="CHEBI:74478"/>
        <dbReference type="EC" id="2.1.1.211"/>
    </reaction>
</comment>
<evidence type="ECO:0000256" key="8">
    <source>
        <dbReference type="ARBA" id="ARBA00022694"/>
    </source>
</evidence>
<evidence type="ECO:0000256" key="6">
    <source>
        <dbReference type="ARBA" id="ARBA00022679"/>
    </source>
</evidence>
<sequence length="327" mass="37573">MGAPTMSSPFDAVLLIWINKPQVLHKLIFGSKVTQHGDKLIKRKIYPKLSTSIEPFDETIEKGIGRILITQIGESESQIFGKDWFISKLQLKLNTWISQRLSSTPSSLKLVDLNLYQLIYRELKKKYGDMLLQNWAEKTDPMKHVFEDLAIAAYLLCLWEKTSQPINFIDIGCGNGLLVFILTSEGHKGIGIDMRRRKSWDNFPNIFREEVILPTSCSGFADVNWLIGNHSDELTPWLPVLALRSNIMCNVFVIPCCPFSLYQKYDPSVVHWSSMSNSINANGTRLKSRYWAYLDYIENLYHECGYLTERDVLRIPSTKKVSLVQFP</sequence>
<dbReference type="Pfam" id="PF07757">
    <property type="entry name" value="AdoMet_MTase"/>
    <property type="match status" value="1"/>
</dbReference>
<evidence type="ECO:0000313" key="11">
    <source>
        <dbReference type="EMBL" id="VEL26892.1"/>
    </source>
</evidence>
<dbReference type="EMBL" id="CAAALY010083465">
    <property type="protein sequence ID" value="VEL26892.1"/>
    <property type="molecule type" value="Genomic_DNA"/>
</dbReference>
<comment type="function">
    <text evidence="1">Probable adenosyl-L-methionine (AdoMet)-dependent tRNA (uracil-O(2)-)-methyltransferase.</text>
</comment>
<evidence type="ECO:0000256" key="1">
    <source>
        <dbReference type="ARBA" id="ARBA00002778"/>
    </source>
</evidence>
<dbReference type="AlphaFoldDB" id="A0A448X3I6"/>
<evidence type="ECO:0000256" key="10">
    <source>
        <dbReference type="RuleBase" id="RU368004"/>
    </source>
</evidence>
<evidence type="ECO:0000256" key="9">
    <source>
        <dbReference type="ARBA" id="ARBA00047957"/>
    </source>
</evidence>
<dbReference type="InterPro" id="IPR011671">
    <property type="entry name" value="tRNA_uracil_MeTrfase"/>
</dbReference>